<name>A0A127BCA4_9EURY</name>
<accession>A0A127BCA4</accession>
<feature type="active site" description="Proton acceptor" evidence="7">
    <location>
        <position position="62"/>
    </location>
</feature>
<dbReference type="AlphaFoldDB" id="A0A127BCA4"/>
<comment type="function">
    <text evidence="5 7">Component of a hydro-lyase that catalyzes the dehydration of mevalonate 5-phosphate (MVA5P) to form trans-anhydromevalonate 5-phosphate (tAHMP). Involved in the archaeal mevalonate (MVA) pathway, which provides fundamental precursors for isoprenoid biosynthesis, such as isopentenyl diphosphate (IPP) and dimethylallyl diphosphate (DMAPP).</text>
</comment>
<evidence type="ECO:0000256" key="7">
    <source>
        <dbReference type="HAMAP-Rule" id="MF_00078"/>
    </source>
</evidence>
<evidence type="ECO:0000256" key="5">
    <source>
        <dbReference type="ARBA" id="ARBA00045299"/>
    </source>
</evidence>
<dbReference type="EMBL" id="CP010835">
    <property type="protein sequence ID" value="AMM54961.1"/>
    <property type="molecule type" value="Genomic_DNA"/>
</dbReference>
<evidence type="ECO:0000256" key="2">
    <source>
        <dbReference type="ARBA" id="ARBA00023229"/>
    </source>
</evidence>
<dbReference type="CDD" id="cd01356">
    <property type="entry name" value="AcnX_swivel"/>
    <property type="match status" value="1"/>
</dbReference>
<dbReference type="Gene3D" id="3.50.30.10">
    <property type="entry name" value="Phosphohistidine domain"/>
    <property type="match status" value="1"/>
</dbReference>
<dbReference type="Pfam" id="PF01989">
    <property type="entry name" value="AcnX_swivel_put"/>
    <property type="match status" value="1"/>
</dbReference>
<comment type="similarity">
    <text evidence="7">Belongs to the AcnX type II small subunit family.</text>
</comment>
<dbReference type="GO" id="GO:0016836">
    <property type="term" value="F:hydro-lyase activity"/>
    <property type="evidence" value="ECO:0007669"/>
    <property type="project" value="UniProtKB-UniRule"/>
</dbReference>
<reference evidence="9 10" key="2">
    <citation type="journal article" date="2016" name="Int. J. Syst. Evol. Microbiol.">
        <title>Pyrococcus kukulkanii sp. nov., a hyperthermophilic, piezophilic archaeon isolated from a deep-sea hydrothermal vent.</title>
        <authorList>
            <person name="Callac N."/>
            <person name="Oger P."/>
            <person name="Lesongeur F."/>
            <person name="Rattray J.E."/>
            <person name="Vannier P."/>
            <person name="Michoud G."/>
            <person name="Beauverger M."/>
            <person name="Gayet N."/>
            <person name="Rouxel O."/>
            <person name="Jebbar M."/>
            <person name="Godfroy A."/>
        </authorList>
    </citation>
    <scope>NUCLEOTIDE SEQUENCE [LARGE SCALE GENOMIC DNA]</scope>
    <source>
        <strain evidence="9 10">NCB100</strain>
    </source>
</reference>
<dbReference type="NCBIfam" id="NF003046">
    <property type="entry name" value="PRK03955.1"/>
    <property type="match status" value="1"/>
</dbReference>
<evidence type="ECO:0000256" key="4">
    <source>
        <dbReference type="ARBA" id="ARBA00045120"/>
    </source>
</evidence>
<feature type="domain" description="Phosphomevalonate dehydratase small subunit-like" evidence="8">
    <location>
        <begin position="24"/>
        <end position="103"/>
    </location>
</feature>
<dbReference type="OrthoDB" id="18062at2157"/>
<dbReference type="InterPro" id="IPR012016">
    <property type="entry name" value="PMDh-S-like"/>
</dbReference>
<dbReference type="GO" id="GO:0019287">
    <property type="term" value="P:isopentenyl diphosphate biosynthetic process, mevalonate pathway"/>
    <property type="evidence" value="ECO:0007669"/>
    <property type="project" value="UniProtKB-UniRule"/>
</dbReference>
<dbReference type="InterPro" id="IPR002840">
    <property type="entry name" value="PMDh-S-like_dom"/>
</dbReference>
<evidence type="ECO:0000256" key="1">
    <source>
        <dbReference type="ARBA" id="ARBA00005092"/>
    </source>
</evidence>
<keyword evidence="3 7" id="KW-0456">Lyase</keyword>
<comment type="pathway">
    <text evidence="1 7">Isoprenoid biosynthesis; isopentenyl diphosphate biosynthesis via mevalonate pathway.</text>
</comment>
<dbReference type="STRING" id="1609559.TQ32_03565"/>
<evidence type="ECO:0000259" key="8">
    <source>
        <dbReference type="Pfam" id="PF01989"/>
    </source>
</evidence>
<organism evidence="9 10">
    <name type="scientific">Pyrococcus kukulkanii</name>
    <dbReference type="NCBI Taxonomy" id="1609559"/>
    <lineage>
        <taxon>Archaea</taxon>
        <taxon>Methanobacteriati</taxon>
        <taxon>Methanobacteriota</taxon>
        <taxon>Thermococci</taxon>
        <taxon>Thermococcales</taxon>
        <taxon>Thermococcaceae</taxon>
        <taxon>Pyrococcus</taxon>
    </lineage>
</organism>
<evidence type="ECO:0000256" key="6">
    <source>
        <dbReference type="ARBA" id="ARBA00046520"/>
    </source>
</evidence>
<dbReference type="SUPFAM" id="SSF52016">
    <property type="entry name" value="LeuD/IlvD-like"/>
    <property type="match status" value="1"/>
</dbReference>
<evidence type="ECO:0000313" key="10">
    <source>
        <dbReference type="Proteomes" id="UP000070587"/>
    </source>
</evidence>
<sequence>MKLKGRGIGKGVVEGVVIVSRRPLSFLGGVDPETGIITDAESDIKGESIKGKILAFPRGKGSTVGSYVIYALAKGGNGPKALIVEDAETIVTVGAIISGIPLVTGIDIKKLKTGMRVRVNAETGEVEIIGEGNL</sequence>
<dbReference type="EC" id="4.2.1.182" evidence="7"/>
<dbReference type="PANTHER" id="PTHR36577">
    <property type="entry name" value="DUF521 DOMAIN PROTEIN (AFU_ORTHOLOGUE AFUA_6G00490)"/>
    <property type="match status" value="1"/>
</dbReference>
<dbReference type="KEGG" id="pyc:TQ32_03565"/>
<dbReference type="PIRSF" id="PIRSF004966">
    <property type="entry name" value="UCP004966"/>
    <property type="match status" value="1"/>
</dbReference>
<dbReference type="Proteomes" id="UP000070587">
    <property type="component" value="Chromosome"/>
</dbReference>
<comment type="catalytic activity">
    <reaction evidence="4">
        <text>(R)-5-phosphomevalonate = (2E)-3-methyl-5-phosphooxypent-2-enoate + H2O</text>
        <dbReference type="Rhea" id="RHEA:78975"/>
        <dbReference type="ChEBI" id="CHEBI:15377"/>
        <dbReference type="ChEBI" id="CHEBI:58146"/>
        <dbReference type="ChEBI" id="CHEBI:229665"/>
        <dbReference type="EC" id="4.2.1.182"/>
    </reaction>
    <physiologicalReaction direction="left-to-right" evidence="4">
        <dbReference type="Rhea" id="RHEA:78976"/>
    </physiologicalReaction>
</comment>
<keyword evidence="2 7" id="KW-0414">Isoprene biosynthesis</keyword>
<dbReference type="GeneID" id="28490883"/>
<proteinExistence type="inferred from homology"/>
<dbReference type="RefSeq" id="WP_068324698.1">
    <property type="nucleotide sequence ID" value="NZ_CP010835.1"/>
</dbReference>
<reference evidence="10" key="1">
    <citation type="submission" date="2015-02" db="EMBL/GenBank/DDBJ databases">
        <title>Pyrococcus kukulkanii sp. nov., a novel hyperthermophilic archaeon isolated from a deep-sea hydrothermal vent at the Guaymas Basin.</title>
        <authorList>
            <person name="Oger P.M."/>
            <person name="Callac N."/>
            <person name="Jebbar M."/>
            <person name="Godfroy A."/>
        </authorList>
    </citation>
    <scope>NUCLEOTIDE SEQUENCE [LARGE SCALE GENOMIC DNA]</scope>
    <source>
        <strain evidence="10">NCB100</strain>
    </source>
</reference>
<gene>
    <name evidence="9" type="ORF">TQ32_03565</name>
</gene>
<evidence type="ECO:0000256" key="3">
    <source>
        <dbReference type="ARBA" id="ARBA00023239"/>
    </source>
</evidence>
<dbReference type="HAMAP" id="MF_00078">
    <property type="entry name" value="PMDh_S"/>
    <property type="match status" value="1"/>
</dbReference>
<evidence type="ECO:0000313" key="9">
    <source>
        <dbReference type="EMBL" id="AMM54961.1"/>
    </source>
</evidence>
<dbReference type="InterPro" id="IPR020794">
    <property type="entry name" value="PMDh_S"/>
</dbReference>
<protein>
    <recommendedName>
        <fullName evidence="7">Phosphomevalonate dehydratase small subunit</fullName>
        <shortName evidence="7">PMDh small subunit</shortName>
        <shortName evidence="7">PMDh-S</shortName>
        <ecNumber evidence="7">4.2.1.182</ecNumber>
    </recommendedName>
</protein>
<comment type="subunit">
    <text evidence="6 7">Heterodimer composed of a large subunit (PMDh-L) and a small subunit (PMDh-S).</text>
</comment>
<dbReference type="PATRIC" id="fig|1609559.3.peg.742"/>
<dbReference type="PANTHER" id="PTHR36577:SF3">
    <property type="entry name" value="DUF521 DOMAIN PROTEIN (AFU_ORTHOLOGUE AFUA_6G00490)"/>
    <property type="match status" value="1"/>
</dbReference>